<accession>A0A8J3IPL3</accession>
<dbReference type="EMBL" id="BNJK01000002">
    <property type="protein sequence ID" value="GHO99584.1"/>
    <property type="molecule type" value="Genomic_DNA"/>
</dbReference>
<dbReference type="PANTHER" id="PTHR43133:SF62">
    <property type="entry name" value="RNA POLYMERASE SIGMA FACTOR SIGZ"/>
    <property type="match status" value="1"/>
</dbReference>
<keyword evidence="9" id="KW-1185">Reference proteome</keyword>
<proteinExistence type="inferred from homology"/>
<keyword evidence="2" id="KW-0805">Transcription regulation</keyword>
<feature type="domain" description="RNA polymerase sigma-70 region 2" evidence="6">
    <location>
        <begin position="11"/>
        <end position="75"/>
    </location>
</feature>
<keyword evidence="4" id="KW-0804">Transcription</keyword>
<dbReference type="InterPro" id="IPR039425">
    <property type="entry name" value="RNA_pol_sigma-70-like"/>
</dbReference>
<dbReference type="Gene3D" id="1.10.10.10">
    <property type="entry name" value="Winged helix-like DNA-binding domain superfamily/Winged helix DNA-binding domain"/>
    <property type="match status" value="1"/>
</dbReference>
<evidence type="ECO:0000256" key="1">
    <source>
        <dbReference type="ARBA" id="ARBA00010641"/>
    </source>
</evidence>
<dbReference type="AlphaFoldDB" id="A0A8J3IPL3"/>
<sequence>MMSIITEQTWEAFHVPLYQFIRRRVSDEATAEDLLQDVFLKIHQYSSSLKDARRLESWIYQIARNLIIDHYRSHRHLMTSLDAEEALDLPEDLPDDDIVSELLPCVRAMVLALPEQDRQALILTEYQGLTQKELGERLGLSFSGAKSRVQRAREKLKQELLACCHFELDRRGHILNYQPRCDCCEQPACCDDKSETSHQPLRPFLPYSVSSSKGLREGRDALLIVRNGKEYAHEDSAPER</sequence>
<comment type="caution">
    <text evidence="8">The sequence shown here is derived from an EMBL/GenBank/DDBJ whole genome shotgun (WGS) entry which is preliminary data.</text>
</comment>
<dbReference type="GO" id="GO:0003677">
    <property type="term" value="F:DNA binding"/>
    <property type="evidence" value="ECO:0007669"/>
    <property type="project" value="InterPro"/>
</dbReference>
<evidence type="ECO:0000256" key="5">
    <source>
        <dbReference type="NCBIfam" id="TIGR02959"/>
    </source>
</evidence>
<dbReference type="Pfam" id="PF04542">
    <property type="entry name" value="Sigma70_r2"/>
    <property type="match status" value="1"/>
</dbReference>
<evidence type="ECO:0000256" key="2">
    <source>
        <dbReference type="ARBA" id="ARBA00023015"/>
    </source>
</evidence>
<dbReference type="InterPro" id="IPR036388">
    <property type="entry name" value="WH-like_DNA-bd_sf"/>
</dbReference>
<name>A0A8J3IPL3_9CHLR</name>
<evidence type="ECO:0000259" key="6">
    <source>
        <dbReference type="Pfam" id="PF04542"/>
    </source>
</evidence>
<reference evidence="8" key="1">
    <citation type="submission" date="2020-10" db="EMBL/GenBank/DDBJ databases">
        <title>Taxonomic study of unclassified bacteria belonging to the class Ktedonobacteria.</title>
        <authorList>
            <person name="Yabe S."/>
            <person name="Wang C.M."/>
            <person name="Zheng Y."/>
            <person name="Sakai Y."/>
            <person name="Cavaletti L."/>
            <person name="Monciardini P."/>
            <person name="Donadio S."/>
        </authorList>
    </citation>
    <scope>NUCLEOTIDE SEQUENCE</scope>
    <source>
        <strain evidence="8">ID150040</strain>
    </source>
</reference>
<gene>
    <name evidence="8" type="ORF">KSF_096320</name>
</gene>
<evidence type="ECO:0000259" key="7">
    <source>
        <dbReference type="Pfam" id="PF08281"/>
    </source>
</evidence>
<dbReference type="NCBIfam" id="TIGR02937">
    <property type="entry name" value="sigma70-ECF"/>
    <property type="match status" value="1"/>
</dbReference>
<dbReference type="SUPFAM" id="SSF88659">
    <property type="entry name" value="Sigma3 and sigma4 domains of RNA polymerase sigma factors"/>
    <property type="match status" value="1"/>
</dbReference>
<evidence type="ECO:0000313" key="9">
    <source>
        <dbReference type="Proteomes" id="UP000597444"/>
    </source>
</evidence>
<dbReference type="InterPro" id="IPR014284">
    <property type="entry name" value="RNA_pol_sigma-70_dom"/>
</dbReference>
<dbReference type="InterPro" id="IPR013325">
    <property type="entry name" value="RNA_pol_sigma_r2"/>
</dbReference>
<evidence type="ECO:0000256" key="3">
    <source>
        <dbReference type="ARBA" id="ARBA00023082"/>
    </source>
</evidence>
<evidence type="ECO:0000313" key="8">
    <source>
        <dbReference type="EMBL" id="GHO99584.1"/>
    </source>
</evidence>
<dbReference type="NCBIfam" id="TIGR02959">
    <property type="entry name" value="SigZ"/>
    <property type="match status" value="1"/>
</dbReference>
<dbReference type="CDD" id="cd06171">
    <property type="entry name" value="Sigma70_r4"/>
    <property type="match status" value="1"/>
</dbReference>
<feature type="domain" description="RNA polymerase sigma factor 70 region 4 type 2" evidence="7">
    <location>
        <begin position="105"/>
        <end position="156"/>
    </location>
</feature>
<dbReference type="Pfam" id="PF08281">
    <property type="entry name" value="Sigma70_r4_2"/>
    <property type="match status" value="1"/>
</dbReference>
<dbReference type="InterPro" id="IPR014304">
    <property type="entry name" value="RNA_pol_sigma-Z"/>
</dbReference>
<dbReference type="GO" id="GO:0006352">
    <property type="term" value="P:DNA-templated transcription initiation"/>
    <property type="evidence" value="ECO:0007669"/>
    <property type="project" value="InterPro"/>
</dbReference>
<protein>
    <recommendedName>
        <fullName evidence="5">RNA polymerase sigma factor SigZ</fullName>
    </recommendedName>
</protein>
<evidence type="ECO:0000256" key="4">
    <source>
        <dbReference type="ARBA" id="ARBA00023163"/>
    </source>
</evidence>
<dbReference type="SUPFAM" id="SSF88946">
    <property type="entry name" value="Sigma2 domain of RNA polymerase sigma factors"/>
    <property type="match status" value="1"/>
</dbReference>
<dbReference type="InterPro" id="IPR007627">
    <property type="entry name" value="RNA_pol_sigma70_r2"/>
</dbReference>
<keyword evidence="3" id="KW-0731">Sigma factor</keyword>
<dbReference type="Proteomes" id="UP000597444">
    <property type="component" value="Unassembled WGS sequence"/>
</dbReference>
<dbReference type="PANTHER" id="PTHR43133">
    <property type="entry name" value="RNA POLYMERASE ECF-TYPE SIGMA FACTO"/>
    <property type="match status" value="1"/>
</dbReference>
<dbReference type="GO" id="GO:0016987">
    <property type="term" value="F:sigma factor activity"/>
    <property type="evidence" value="ECO:0007669"/>
    <property type="project" value="UniProtKB-KW"/>
</dbReference>
<comment type="similarity">
    <text evidence="1">Belongs to the sigma-70 factor family. ECF subfamily.</text>
</comment>
<dbReference type="Gene3D" id="1.10.1740.10">
    <property type="match status" value="1"/>
</dbReference>
<dbReference type="InterPro" id="IPR013324">
    <property type="entry name" value="RNA_pol_sigma_r3/r4-like"/>
</dbReference>
<dbReference type="InterPro" id="IPR013249">
    <property type="entry name" value="RNA_pol_sigma70_r4_t2"/>
</dbReference>
<organism evidence="8 9">
    <name type="scientific">Reticulibacter mediterranei</name>
    <dbReference type="NCBI Taxonomy" id="2778369"/>
    <lineage>
        <taxon>Bacteria</taxon>
        <taxon>Bacillati</taxon>
        <taxon>Chloroflexota</taxon>
        <taxon>Ktedonobacteria</taxon>
        <taxon>Ktedonobacterales</taxon>
        <taxon>Reticulibacteraceae</taxon>
        <taxon>Reticulibacter</taxon>
    </lineage>
</organism>